<organism evidence="2 3">
    <name type="scientific">Aestuariibaculum sediminum</name>
    <dbReference type="NCBI Taxonomy" id="2770637"/>
    <lineage>
        <taxon>Bacteria</taxon>
        <taxon>Pseudomonadati</taxon>
        <taxon>Bacteroidota</taxon>
        <taxon>Flavobacteriia</taxon>
        <taxon>Flavobacteriales</taxon>
        <taxon>Flavobacteriaceae</taxon>
    </lineage>
</organism>
<feature type="domain" description="FAS1" evidence="1">
    <location>
        <begin position="40"/>
        <end position="163"/>
    </location>
</feature>
<dbReference type="Proteomes" id="UP000600588">
    <property type="component" value="Unassembled WGS sequence"/>
</dbReference>
<dbReference type="PROSITE" id="PS50213">
    <property type="entry name" value="FAS1"/>
    <property type="match status" value="1"/>
</dbReference>
<name>A0A8J6UGJ9_9FLAO</name>
<dbReference type="PROSITE" id="PS51257">
    <property type="entry name" value="PROKAR_LIPOPROTEIN"/>
    <property type="match status" value="1"/>
</dbReference>
<dbReference type="RefSeq" id="WP_188229975.1">
    <property type="nucleotide sequence ID" value="NZ_JACVXB010000003.1"/>
</dbReference>
<evidence type="ECO:0000313" key="3">
    <source>
        <dbReference type="Proteomes" id="UP000600588"/>
    </source>
</evidence>
<keyword evidence="3" id="KW-1185">Reference proteome</keyword>
<dbReference type="Gene3D" id="2.30.180.10">
    <property type="entry name" value="FAS1 domain"/>
    <property type="match status" value="1"/>
</dbReference>
<accession>A0A8J6UGJ9</accession>
<evidence type="ECO:0000313" key="2">
    <source>
        <dbReference type="EMBL" id="MBD0832186.1"/>
    </source>
</evidence>
<dbReference type="SMART" id="SM00554">
    <property type="entry name" value="FAS1"/>
    <property type="match status" value="1"/>
</dbReference>
<protein>
    <submittedName>
        <fullName evidence="2">Fasciclin domain-containing protein</fullName>
    </submittedName>
</protein>
<comment type="caution">
    <text evidence="2">The sequence shown here is derived from an EMBL/GenBank/DDBJ whole genome shotgun (WGS) entry which is preliminary data.</text>
</comment>
<sequence>MKISINTYSKAIIASLSLLAVVSCSDPWDDHAKSSDENLKQNLGERLTSISETSEFGKLLTETGYDRILAGSKSYTVWAPNNAAIAAVPSSELSDMQSKKRFVSNHIALTEFGSVSTQDTVTVEMLSTKYLEFINGSVMDGAPVVTADQYTSNGLYHIVGDALIPRENIWQYIKGMNGSNAMSTYLASLDEFNIYQSDSIAKVTAETFPGIYADSLSNSYLKNVYNLNNEKNKYTFFLLEDDAYNTEVQKLEPYLTKSNADSTTTYASYFNTRDFAFHKSVAQENLPDTLVSRFGVKVPIDKSNIVEEVHLSNGVLYVMSALDVPLETRLLTQQIEGENPIGFSQGDKRGNTYYREKEDLDGMPFEDIMVQNHGEPLFSIFYSAQNLYSTTYKVYWRAINDIQSNTFQQRLRFGGMINEMGDVVDEIAILDYTDVPPNDYNEVYIGEFTLDEAGSLDLISLIAANSGSNGVNTLTLDYIKLVPVIK</sequence>
<dbReference type="InterPro" id="IPR036378">
    <property type="entry name" value="FAS1_dom_sf"/>
</dbReference>
<evidence type="ECO:0000259" key="1">
    <source>
        <dbReference type="PROSITE" id="PS50213"/>
    </source>
</evidence>
<dbReference type="InterPro" id="IPR000782">
    <property type="entry name" value="FAS1_domain"/>
</dbReference>
<reference evidence="2 3" key="1">
    <citation type="submission" date="2020-09" db="EMBL/GenBank/DDBJ databases">
        <title>TT11 complete genome.</title>
        <authorList>
            <person name="Wu Z."/>
        </authorList>
    </citation>
    <scope>NUCLEOTIDE SEQUENCE [LARGE SCALE GENOMIC DNA]</scope>
    <source>
        <strain evidence="2 3">TT11</strain>
    </source>
</reference>
<proteinExistence type="predicted"/>
<dbReference type="Pfam" id="PF02469">
    <property type="entry name" value="Fasciclin"/>
    <property type="match status" value="1"/>
</dbReference>
<dbReference type="AlphaFoldDB" id="A0A8J6UGJ9"/>
<dbReference type="EMBL" id="JACVXB010000003">
    <property type="protein sequence ID" value="MBD0832186.1"/>
    <property type="molecule type" value="Genomic_DNA"/>
</dbReference>
<gene>
    <name evidence="2" type="ORF">ICJ83_08580</name>
</gene>
<dbReference type="SUPFAM" id="SSF82153">
    <property type="entry name" value="FAS1 domain"/>
    <property type="match status" value="1"/>
</dbReference>